<dbReference type="HOGENOM" id="CLU_038194_3_1_1"/>
<dbReference type="Pfam" id="PF01138">
    <property type="entry name" value="RNase_PH"/>
    <property type="match status" value="1"/>
</dbReference>
<protein>
    <recommendedName>
        <fullName evidence="9">Ribosomal RNA-processing protein 43</fullName>
    </recommendedName>
</protein>
<dbReference type="Gene3D" id="3.30.230.70">
    <property type="entry name" value="GHMP Kinase, N-terminal domain"/>
    <property type="match status" value="1"/>
</dbReference>
<dbReference type="Proteomes" id="UP000001593">
    <property type="component" value="Unassembled WGS sequence"/>
</dbReference>
<keyword evidence="8" id="KW-0539">Nucleus</keyword>
<dbReference type="InterPro" id="IPR036345">
    <property type="entry name" value="ExoRNase_PH_dom2_sf"/>
</dbReference>
<dbReference type="OrthoDB" id="45882at2759"/>
<evidence type="ECO:0000256" key="5">
    <source>
        <dbReference type="ARBA" id="ARBA00022552"/>
    </source>
</evidence>
<dbReference type="eggNOG" id="KOG1613">
    <property type="taxonomic scope" value="Eukaryota"/>
</dbReference>
<dbReference type="InParanoid" id="A7SQ48"/>
<dbReference type="KEGG" id="nve:5505438"/>
<feature type="domain" description="Exoribonuclease phosphorolytic" evidence="10">
    <location>
        <begin position="31"/>
        <end position="165"/>
    </location>
</feature>
<evidence type="ECO:0000313" key="12">
    <source>
        <dbReference type="EMBL" id="EDO34153.1"/>
    </source>
</evidence>
<dbReference type="EMBL" id="DS469741">
    <property type="protein sequence ID" value="EDO34153.1"/>
    <property type="molecule type" value="Genomic_DNA"/>
</dbReference>
<dbReference type="GO" id="GO:0016075">
    <property type="term" value="P:rRNA catabolic process"/>
    <property type="evidence" value="ECO:0000318"/>
    <property type="project" value="GO_Central"/>
</dbReference>
<evidence type="ECO:0000256" key="7">
    <source>
        <dbReference type="ARBA" id="ARBA00022884"/>
    </source>
</evidence>
<name>A7SQ48_NEMVE</name>
<dbReference type="GO" id="GO:0000467">
    <property type="term" value="P:exonucleolytic trimming to generate mature 3'-end of 5.8S rRNA from tricistronic rRNA transcript (SSU-rRNA, 5.8S rRNA, LSU-rRNA)"/>
    <property type="evidence" value="ECO:0000318"/>
    <property type="project" value="GO_Central"/>
</dbReference>
<dbReference type="GO" id="GO:0071035">
    <property type="term" value="P:nuclear polyadenylation-dependent rRNA catabolic process"/>
    <property type="evidence" value="ECO:0000318"/>
    <property type="project" value="GO_Central"/>
</dbReference>
<keyword evidence="5" id="KW-0698">rRNA processing</keyword>
<dbReference type="InterPro" id="IPR020568">
    <property type="entry name" value="Ribosomal_Su5_D2-typ_SF"/>
</dbReference>
<dbReference type="PANTHER" id="PTHR11097:SF9">
    <property type="entry name" value="EXOSOME COMPLEX COMPONENT RRP43"/>
    <property type="match status" value="1"/>
</dbReference>
<dbReference type="InterPro" id="IPR001247">
    <property type="entry name" value="ExoRNase_PH_dom1"/>
</dbReference>
<dbReference type="SUPFAM" id="SSF55666">
    <property type="entry name" value="Ribonuclease PH domain 2-like"/>
    <property type="match status" value="1"/>
</dbReference>
<dbReference type="GO" id="GO:0071028">
    <property type="term" value="P:nuclear mRNA surveillance"/>
    <property type="evidence" value="ECO:0000318"/>
    <property type="project" value="GO_Central"/>
</dbReference>
<dbReference type="PANTHER" id="PTHR11097">
    <property type="entry name" value="EXOSOME COMPLEX EXONUCLEASE RIBOSOMAL RNA PROCESSING PROTEIN"/>
    <property type="match status" value="1"/>
</dbReference>
<dbReference type="GO" id="GO:0035925">
    <property type="term" value="F:mRNA 3'-UTR AU-rich region binding"/>
    <property type="evidence" value="ECO:0000318"/>
    <property type="project" value="GO_Central"/>
</dbReference>
<reference evidence="12 13" key="1">
    <citation type="journal article" date="2007" name="Science">
        <title>Sea anemone genome reveals ancestral eumetazoan gene repertoire and genomic organization.</title>
        <authorList>
            <person name="Putnam N.H."/>
            <person name="Srivastava M."/>
            <person name="Hellsten U."/>
            <person name="Dirks B."/>
            <person name="Chapman J."/>
            <person name="Salamov A."/>
            <person name="Terry A."/>
            <person name="Shapiro H."/>
            <person name="Lindquist E."/>
            <person name="Kapitonov V.V."/>
            <person name="Jurka J."/>
            <person name="Genikhovich G."/>
            <person name="Grigoriev I.V."/>
            <person name="Lucas S.M."/>
            <person name="Steele R.E."/>
            <person name="Finnerty J.R."/>
            <person name="Technau U."/>
            <person name="Martindale M.Q."/>
            <person name="Rokhsar D.S."/>
        </authorList>
    </citation>
    <scope>NUCLEOTIDE SEQUENCE [LARGE SCALE GENOMIC DNA]</scope>
    <source>
        <strain evidence="13">CH2 X CH6</strain>
    </source>
</reference>
<evidence type="ECO:0000256" key="6">
    <source>
        <dbReference type="ARBA" id="ARBA00022835"/>
    </source>
</evidence>
<dbReference type="InterPro" id="IPR033196">
    <property type="entry name" value="Rrp43"/>
</dbReference>
<dbReference type="GO" id="GO:0034476">
    <property type="term" value="P:U5 snRNA 3'-end processing"/>
    <property type="evidence" value="ECO:0000318"/>
    <property type="project" value="GO_Central"/>
</dbReference>
<evidence type="ECO:0000256" key="9">
    <source>
        <dbReference type="ARBA" id="ARBA00030617"/>
    </source>
</evidence>
<dbReference type="PhylomeDB" id="A7SQ48"/>
<feature type="domain" description="Exoribonuclease phosphorolytic" evidence="11">
    <location>
        <begin position="192"/>
        <end position="255"/>
    </location>
</feature>
<evidence type="ECO:0000256" key="2">
    <source>
        <dbReference type="ARBA" id="ARBA00004604"/>
    </source>
</evidence>
<dbReference type="Pfam" id="PF03725">
    <property type="entry name" value="RNase_PH_C"/>
    <property type="match status" value="1"/>
</dbReference>
<comment type="subcellular location">
    <subcellularLocation>
        <location evidence="1">Cytoplasm</location>
    </subcellularLocation>
    <subcellularLocation>
        <location evidence="2">Nucleus</location>
        <location evidence="2">Nucleolus</location>
    </subcellularLocation>
</comment>
<evidence type="ECO:0000313" key="13">
    <source>
        <dbReference type="Proteomes" id="UP000001593"/>
    </source>
</evidence>
<accession>A7SQ48</accession>
<dbReference type="GO" id="GO:0000177">
    <property type="term" value="C:cytoplasmic exosome (RNase complex)"/>
    <property type="evidence" value="ECO:0000318"/>
    <property type="project" value="GO_Central"/>
</dbReference>
<keyword evidence="6" id="KW-0271">Exosome</keyword>
<dbReference type="GO" id="GO:0034473">
    <property type="term" value="P:U1 snRNA 3'-end processing"/>
    <property type="evidence" value="ECO:0000318"/>
    <property type="project" value="GO_Central"/>
</dbReference>
<evidence type="ECO:0000256" key="3">
    <source>
        <dbReference type="ARBA" id="ARBA00006678"/>
    </source>
</evidence>
<keyword evidence="7" id="KW-0694">RNA-binding</keyword>
<proteinExistence type="inferred from homology"/>
<dbReference type="InterPro" id="IPR027408">
    <property type="entry name" value="PNPase/RNase_PH_dom_sf"/>
</dbReference>
<dbReference type="SUPFAM" id="SSF54211">
    <property type="entry name" value="Ribosomal protein S5 domain 2-like"/>
    <property type="match status" value="1"/>
</dbReference>
<dbReference type="GO" id="GO:0005730">
    <property type="term" value="C:nucleolus"/>
    <property type="evidence" value="ECO:0007669"/>
    <property type="project" value="UniProtKB-SubCell"/>
</dbReference>
<dbReference type="GO" id="GO:0000176">
    <property type="term" value="C:nuclear exosome (RNase complex)"/>
    <property type="evidence" value="ECO:0000318"/>
    <property type="project" value="GO_Central"/>
</dbReference>
<organism evidence="12 13">
    <name type="scientific">Nematostella vectensis</name>
    <name type="common">Starlet sea anemone</name>
    <dbReference type="NCBI Taxonomy" id="45351"/>
    <lineage>
        <taxon>Eukaryota</taxon>
        <taxon>Metazoa</taxon>
        <taxon>Cnidaria</taxon>
        <taxon>Anthozoa</taxon>
        <taxon>Hexacorallia</taxon>
        <taxon>Actiniaria</taxon>
        <taxon>Edwardsiidae</taxon>
        <taxon>Nematostella</taxon>
    </lineage>
</organism>
<evidence type="ECO:0000259" key="11">
    <source>
        <dbReference type="Pfam" id="PF03725"/>
    </source>
</evidence>
<evidence type="ECO:0000256" key="4">
    <source>
        <dbReference type="ARBA" id="ARBA00022490"/>
    </source>
</evidence>
<dbReference type="OMA" id="EIKAFWV"/>
<keyword evidence="13" id="KW-1185">Reference proteome</keyword>
<dbReference type="GO" id="GO:0071038">
    <property type="term" value="P:TRAMP-dependent tRNA surveillance pathway"/>
    <property type="evidence" value="ECO:0000318"/>
    <property type="project" value="GO_Central"/>
</dbReference>
<gene>
    <name evidence="12" type="ORF">NEMVEDRAFT_v1g192292</name>
</gene>
<evidence type="ECO:0000259" key="10">
    <source>
        <dbReference type="Pfam" id="PF01138"/>
    </source>
</evidence>
<sequence length="276" mass="30103">MAADFKTAEPVEYYKQFLKENIRPDGRGLFDFRETILNVGSISTANGSALVKLGNTTVVCGVTAEFAEPAADVPNKGFIVPNVDLPPLCSPSFRPGPPSEHAQVLSTFIDNLITNSQLIDLEDLCIVDGKLVWVLYIDLMCLDYDGNVADAAVIAMLAALQNTRLHTVTINEETETPEPSENKDIHLKLKSMPVAVTFGIFDDDHIYCDPTDEEERLASGKVSVVMTTNNKVVAVHKPGGPPLTQDKLQECFDVTTGRVLEVQQLIDAACTNVPDR</sequence>
<dbReference type="FunFam" id="3.30.230.70:FF:000017">
    <property type="entry name" value="Exosome complex component Rrp42"/>
    <property type="match status" value="1"/>
</dbReference>
<evidence type="ECO:0000256" key="1">
    <source>
        <dbReference type="ARBA" id="ARBA00004496"/>
    </source>
</evidence>
<dbReference type="AlphaFoldDB" id="A7SQ48"/>
<dbReference type="GO" id="GO:0034475">
    <property type="term" value="P:U4 snRNA 3'-end processing"/>
    <property type="evidence" value="ECO:0000318"/>
    <property type="project" value="GO_Central"/>
</dbReference>
<dbReference type="InterPro" id="IPR015847">
    <property type="entry name" value="ExoRNase_PH_dom2"/>
</dbReference>
<dbReference type="InterPro" id="IPR050590">
    <property type="entry name" value="Exosome_comp_Rrp42_subfam"/>
</dbReference>
<keyword evidence="4" id="KW-0963">Cytoplasm</keyword>
<dbReference type="CDD" id="cd11369">
    <property type="entry name" value="RNase_PH_RRP43"/>
    <property type="match status" value="1"/>
</dbReference>
<evidence type="ECO:0000256" key="8">
    <source>
        <dbReference type="ARBA" id="ARBA00023242"/>
    </source>
</evidence>
<comment type="similarity">
    <text evidence="3">Belongs to the RNase PH family.</text>
</comment>
<dbReference type="STRING" id="45351.A7SQ48"/>